<feature type="domain" description="Histidine kinase" evidence="16">
    <location>
        <begin position="158"/>
        <end position="390"/>
    </location>
</feature>
<evidence type="ECO:0000256" key="1">
    <source>
        <dbReference type="ARBA" id="ARBA00000085"/>
    </source>
</evidence>
<dbReference type="SUPFAM" id="SSF55874">
    <property type="entry name" value="ATPase domain of HSP90 chaperone/DNA topoisomerase II/histidine kinase"/>
    <property type="match status" value="1"/>
</dbReference>
<evidence type="ECO:0000313" key="18">
    <source>
        <dbReference type="Proteomes" id="UP001597277"/>
    </source>
</evidence>
<dbReference type="CDD" id="cd00075">
    <property type="entry name" value="HATPase"/>
    <property type="match status" value="1"/>
</dbReference>
<keyword evidence="8" id="KW-0547">Nucleotide-binding</keyword>
<comment type="caution">
    <text evidence="17">The sequence shown here is derived from an EMBL/GenBank/DDBJ whole genome shotgun (WGS) entry which is preliminary data.</text>
</comment>
<dbReference type="EC" id="2.7.13.3" evidence="4"/>
<evidence type="ECO:0000256" key="15">
    <source>
        <dbReference type="SAM" id="Phobius"/>
    </source>
</evidence>
<keyword evidence="12" id="KW-0902">Two-component regulatory system</keyword>
<keyword evidence="11 15" id="KW-1133">Transmembrane helix</keyword>
<evidence type="ECO:0000256" key="5">
    <source>
        <dbReference type="ARBA" id="ARBA00022553"/>
    </source>
</evidence>
<protein>
    <recommendedName>
        <fullName evidence="4">histidine kinase</fullName>
        <ecNumber evidence="4">2.7.13.3</ecNumber>
    </recommendedName>
</protein>
<feature type="transmembrane region" description="Helical" evidence="15">
    <location>
        <begin position="104"/>
        <end position="125"/>
    </location>
</feature>
<accession>A0ABW4L5L1</accession>
<comment type="subcellular location">
    <subcellularLocation>
        <location evidence="3">Cell membrane</location>
    </subcellularLocation>
    <subcellularLocation>
        <location evidence="2">Membrane</location>
        <topology evidence="2">Multi-pass membrane protein</topology>
    </subcellularLocation>
</comment>
<evidence type="ECO:0000256" key="2">
    <source>
        <dbReference type="ARBA" id="ARBA00004141"/>
    </source>
</evidence>
<keyword evidence="5" id="KW-0597">Phosphoprotein</keyword>
<evidence type="ECO:0000313" key="17">
    <source>
        <dbReference type="EMBL" id="MFD1718741.1"/>
    </source>
</evidence>
<keyword evidence="13 15" id="KW-0472">Membrane</keyword>
<dbReference type="EMBL" id="JBHUEE010000006">
    <property type="protein sequence ID" value="MFD1718741.1"/>
    <property type="molecule type" value="Genomic_DNA"/>
</dbReference>
<keyword evidence="7 15" id="KW-0812">Transmembrane</keyword>
<evidence type="ECO:0000256" key="9">
    <source>
        <dbReference type="ARBA" id="ARBA00022777"/>
    </source>
</evidence>
<dbReference type="RefSeq" id="WP_388007624.1">
    <property type="nucleotide sequence ID" value="NZ_JBHUEE010000006.1"/>
</dbReference>
<evidence type="ECO:0000256" key="3">
    <source>
        <dbReference type="ARBA" id="ARBA00004236"/>
    </source>
</evidence>
<dbReference type="Pfam" id="PF00512">
    <property type="entry name" value="HisKA"/>
    <property type="match status" value="1"/>
</dbReference>
<dbReference type="InterPro" id="IPR038318">
    <property type="entry name" value="KdpD_sf"/>
</dbReference>
<feature type="compositionally biased region" description="Acidic residues" evidence="14">
    <location>
        <begin position="299"/>
        <end position="308"/>
    </location>
</feature>
<evidence type="ECO:0000256" key="14">
    <source>
        <dbReference type="SAM" id="MobiDB-lite"/>
    </source>
</evidence>
<evidence type="ECO:0000256" key="13">
    <source>
        <dbReference type="ARBA" id="ARBA00023136"/>
    </source>
</evidence>
<dbReference type="PANTHER" id="PTHR45569:SF1">
    <property type="entry name" value="SENSOR PROTEIN KDPD"/>
    <property type="match status" value="1"/>
</dbReference>
<name>A0ABW4L5L1_9MICO</name>
<dbReference type="InterPro" id="IPR004358">
    <property type="entry name" value="Sig_transdc_His_kin-like_C"/>
</dbReference>
<feature type="region of interest" description="Disordered" evidence="14">
    <location>
        <begin position="292"/>
        <end position="314"/>
    </location>
</feature>
<evidence type="ECO:0000256" key="8">
    <source>
        <dbReference type="ARBA" id="ARBA00022741"/>
    </source>
</evidence>
<dbReference type="InterPro" id="IPR036097">
    <property type="entry name" value="HisK_dim/P_sf"/>
</dbReference>
<dbReference type="Pfam" id="PF13493">
    <property type="entry name" value="DUF4118"/>
    <property type="match status" value="1"/>
</dbReference>
<dbReference type="PROSITE" id="PS50109">
    <property type="entry name" value="HIS_KIN"/>
    <property type="match status" value="1"/>
</dbReference>
<evidence type="ECO:0000256" key="4">
    <source>
        <dbReference type="ARBA" id="ARBA00012438"/>
    </source>
</evidence>
<dbReference type="InterPro" id="IPR036890">
    <property type="entry name" value="HATPase_C_sf"/>
</dbReference>
<dbReference type="InterPro" id="IPR052023">
    <property type="entry name" value="Histidine_kinase_KdpD"/>
</dbReference>
<feature type="compositionally biased region" description="Low complexity" evidence="14">
    <location>
        <begin position="412"/>
        <end position="423"/>
    </location>
</feature>
<dbReference type="PRINTS" id="PR00344">
    <property type="entry name" value="BCTRLSENSOR"/>
</dbReference>
<dbReference type="SMART" id="SM00387">
    <property type="entry name" value="HATPase_c"/>
    <property type="match status" value="1"/>
</dbReference>
<sequence length="423" mass="43553">MSEATRITPRAPAPGRGGVAPARRITAVVLIVVALPLTTVATVALRDAFALGSLLLLYLLAVVVIAAIGGLLPGLVAAAVSFALANWFLTIPYYTLQVAERDAIVELSVFVVVAAIVSALVELGARDRAAYRERLAEQAAATRELEAADRVRSALIAAVGHDLRTPLAGTKAAVSTLRQDDVDYSPEQRENLLATIEESTDRLTRVITNLLDMSRLQSGALTARHEQVELEEVLARVLDGVPSGAVAVELPDALPPVRADAALLERVLDNLVQNAVRYSPAGTPVEITAAVGTGRPEAEAEGGTEAEEDTRSGTVPVDVRVIDHGPGVPPEAWERMFVPLQRLDDRGTDSHVGLGLAIADGLAGAMGATLTPSQTPGGGLTMSVALPVALPMADDGAAGPSTGAAGPGAGTGEPATGHGESPP</sequence>
<dbReference type="Gene3D" id="1.20.120.620">
    <property type="entry name" value="Backbone structure of the membrane domain of e. Coli histidine kinase receptor kdpd"/>
    <property type="match status" value="1"/>
</dbReference>
<evidence type="ECO:0000259" key="16">
    <source>
        <dbReference type="PROSITE" id="PS50109"/>
    </source>
</evidence>
<feature type="transmembrane region" description="Helical" evidence="15">
    <location>
        <begin position="57"/>
        <end position="84"/>
    </location>
</feature>
<proteinExistence type="predicted"/>
<keyword evidence="10" id="KW-0067">ATP-binding</keyword>
<evidence type="ECO:0000256" key="10">
    <source>
        <dbReference type="ARBA" id="ARBA00022840"/>
    </source>
</evidence>
<dbReference type="InterPro" id="IPR003594">
    <property type="entry name" value="HATPase_dom"/>
</dbReference>
<dbReference type="InterPro" id="IPR025201">
    <property type="entry name" value="KdpD_TM"/>
</dbReference>
<keyword evidence="6" id="KW-0808">Transferase</keyword>
<feature type="region of interest" description="Disordered" evidence="14">
    <location>
        <begin position="393"/>
        <end position="423"/>
    </location>
</feature>
<dbReference type="Gene3D" id="3.30.565.10">
    <property type="entry name" value="Histidine kinase-like ATPase, C-terminal domain"/>
    <property type="match status" value="1"/>
</dbReference>
<evidence type="ECO:0000256" key="6">
    <source>
        <dbReference type="ARBA" id="ARBA00022679"/>
    </source>
</evidence>
<comment type="catalytic activity">
    <reaction evidence="1">
        <text>ATP + protein L-histidine = ADP + protein N-phospho-L-histidine.</text>
        <dbReference type="EC" id="2.7.13.3"/>
    </reaction>
</comment>
<organism evidence="17 18">
    <name type="scientific">Georgenia deserti</name>
    <dbReference type="NCBI Taxonomy" id="2093781"/>
    <lineage>
        <taxon>Bacteria</taxon>
        <taxon>Bacillati</taxon>
        <taxon>Actinomycetota</taxon>
        <taxon>Actinomycetes</taxon>
        <taxon>Micrococcales</taxon>
        <taxon>Bogoriellaceae</taxon>
        <taxon>Georgenia</taxon>
    </lineage>
</organism>
<dbReference type="InterPro" id="IPR003661">
    <property type="entry name" value="HisK_dim/P_dom"/>
</dbReference>
<dbReference type="SMART" id="SM00388">
    <property type="entry name" value="HisKA"/>
    <property type="match status" value="1"/>
</dbReference>
<dbReference type="Gene3D" id="1.10.287.130">
    <property type="match status" value="1"/>
</dbReference>
<dbReference type="SUPFAM" id="SSF47384">
    <property type="entry name" value="Homodimeric domain of signal transducing histidine kinase"/>
    <property type="match status" value="1"/>
</dbReference>
<feature type="transmembrane region" description="Helical" evidence="15">
    <location>
        <begin position="25"/>
        <end position="45"/>
    </location>
</feature>
<evidence type="ECO:0000256" key="7">
    <source>
        <dbReference type="ARBA" id="ARBA00022692"/>
    </source>
</evidence>
<keyword evidence="18" id="KW-1185">Reference proteome</keyword>
<dbReference type="PANTHER" id="PTHR45569">
    <property type="entry name" value="SENSOR PROTEIN KDPD"/>
    <property type="match status" value="1"/>
</dbReference>
<evidence type="ECO:0000256" key="11">
    <source>
        <dbReference type="ARBA" id="ARBA00022989"/>
    </source>
</evidence>
<dbReference type="Pfam" id="PF02518">
    <property type="entry name" value="HATPase_c"/>
    <property type="match status" value="1"/>
</dbReference>
<dbReference type="CDD" id="cd00082">
    <property type="entry name" value="HisKA"/>
    <property type="match status" value="1"/>
</dbReference>
<evidence type="ECO:0000256" key="12">
    <source>
        <dbReference type="ARBA" id="ARBA00023012"/>
    </source>
</evidence>
<reference evidence="18" key="1">
    <citation type="journal article" date="2019" name="Int. J. Syst. Evol. Microbiol.">
        <title>The Global Catalogue of Microorganisms (GCM) 10K type strain sequencing project: providing services to taxonomists for standard genome sequencing and annotation.</title>
        <authorList>
            <consortium name="The Broad Institute Genomics Platform"/>
            <consortium name="The Broad Institute Genome Sequencing Center for Infectious Disease"/>
            <person name="Wu L."/>
            <person name="Ma J."/>
        </authorList>
    </citation>
    <scope>NUCLEOTIDE SEQUENCE [LARGE SCALE GENOMIC DNA]</scope>
    <source>
        <strain evidence="18">JCM 17130</strain>
    </source>
</reference>
<dbReference type="InterPro" id="IPR005467">
    <property type="entry name" value="His_kinase_dom"/>
</dbReference>
<gene>
    <name evidence="17" type="ORF">ACFSE6_12910</name>
</gene>
<dbReference type="Proteomes" id="UP001597277">
    <property type="component" value="Unassembled WGS sequence"/>
</dbReference>
<keyword evidence="9" id="KW-0418">Kinase</keyword>